<dbReference type="InterPro" id="IPR017941">
    <property type="entry name" value="Rieske_2Fe-2S"/>
</dbReference>
<dbReference type="OrthoDB" id="9800776at2"/>
<dbReference type="Gene3D" id="3.90.380.10">
    <property type="entry name" value="Naphthalene 1,2-dioxygenase Alpha Subunit, Chain A, domain 1"/>
    <property type="match status" value="1"/>
</dbReference>
<dbReference type="InterPro" id="IPR050584">
    <property type="entry name" value="Cholesterol_7-desaturase"/>
</dbReference>
<keyword evidence="7" id="KW-0503">Monooxygenase</keyword>
<protein>
    <submittedName>
        <fullName evidence="7">Vanillate O-demethylase monooxygenase subunit</fullName>
    </submittedName>
</protein>
<evidence type="ECO:0000256" key="1">
    <source>
        <dbReference type="ARBA" id="ARBA00022714"/>
    </source>
</evidence>
<keyword evidence="2" id="KW-0479">Metal-binding</keyword>
<dbReference type="PROSITE" id="PS51296">
    <property type="entry name" value="RIESKE"/>
    <property type="match status" value="1"/>
</dbReference>
<feature type="domain" description="Rieske" evidence="6">
    <location>
        <begin position="9"/>
        <end position="111"/>
    </location>
</feature>
<dbReference type="RefSeq" id="WP_116235743.1">
    <property type="nucleotide sequence ID" value="NZ_QRDP01000004.1"/>
</dbReference>
<dbReference type="InterPro" id="IPR036922">
    <property type="entry name" value="Rieske_2Fe-2S_sf"/>
</dbReference>
<dbReference type="SUPFAM" id="SSF50022">
    <property type="entry name" value="ISP domain"/>
    <property type="match status" value="1"/>
</dbReference>
<keyword evidence="7" id="KW-0489">Methyltransferase</keyword>
<evidence type="ECO:0000313" key="8">
    <source>
        <dbReference type="Proteomes" id="UP000256310"/>
    </source>
</evidence>
<dbReference type="GO" id="GO:0008168">
    <property type="term" value="F:methyltransferase activity"/>
    <property type="evidence" value="ECO:0007669"/>
    <property type="project" value="UniProtKB-KW"/>
</dbReference>
<keyword evidence="1" id="KW-0001">2Fe-2S</keyword>
<evidence type="ECO:0000259" key="6">
    <source>
        <dbReference type="PROSITE" id="PS51296"/>
    </source>
</evidence>
<dbReference type="Gene3D" id="2.102.10.10">
    <property type="entry name" value="Rieske [2Fe-2S] iron-sulphur domain"/>
    <property type="match status" value="1"/>
</dbReference>
<keyword evidence="5" id="KW-0411">Iron-sulfur</keyword>
<dbReference type="PANTHER" id="PTHR21266">
    <property type="entry name" value="IRON-SULFUR DOMAIN CONTAINING PROTEIN"/>
    <property type="match status" value="1"/>
</dbReference>
<evidence type="ECO:0000256" key="3">
    <source>
        <dbReference type="ARBA" id="ARBA00023002"/>
    </source>
</evidence>
<gene>
    <name evidence="7" type="ORF">DFR46_1348</name>
</gene>
<reference evidence="7 8" key="1">
    <citation type="submission" date="2018-07" db="EMBL/GenBank/DDBJ databases">
        <title>Genomic Encyclopedia of Type Strains, Phase IV (KMG-IV): sequencing the most valuable type-strain genomes for metagenomic binning, comparative biology and taxonomic classification.</title>
        <authorList>
            <person name="Goeker M."/>
        </authorList>
    </citation>
    <scope>NUCLEOTIDE SEQUENCE [LARGE SCALE GENOMIC DNA]</scope>
    <source>
        <strain evidence="7 8">DSM 26725</strain>
    </source>
</reference>
<comment type="caution">
    <text evidence="7">The sequence shown here is derived from an EMBL/GenBank/DDBJ whole genome shotgun (WGS) entry which is preliminary data.</text>
</comment>
<dbReference type="SUPFAM" id="SSF55961">
    <property type="entry name" value="Bet v1-like"/>
    <property type="match status" value="1"/>
</dbReference>
<keyword evidence="3" id="KW-0560">Oxidoreductase</keyword>
<dbReference type="PANTHER" id="PTHR21266:SF60">
    <property type="entry name" value="3-KETOSTEROID-9-ALPHA-MONOOXYGENASE, OXYGENASE COMPONENT"/>
    <property type="match status" value="1"/>
</dbReference>
<sequence>MGDFPENCWYVAAWSNEIDDISVLDRTILGHRLALFRISTGEIVAFRNRCPHRSVPLSCGIRENDNLRCGYHGMLFDPQGQCLEIPGQDLIPPTARATTYPAIDRAGWVWVWPGDPKLMDETLIPDINPLGDPSFQMRTGYLHYAADARLIHDNLLDFSHLQFVHRNTFGGGADWSCKPDMSRRDKGFRFERWFPDIPPPPIFRSAFPENARMDLLNIYEFDAPGILTVRTAMQPAGEAPRKAIAIDDALGNFSAQAVTPETANTAHYFFSIGLPRSEPEASLEQLLGGTLAAFKEDRTIIEAQQELLLKEPDEPIARTALEADAAINQMRGILRQMARSERNAQSNRPSGATPN</sequence>
<dbReference type="Proteomes" id="UP000256310">
    <property type="component" value="Unassembled WGS sequence"/>
</dbReference>
<dbReference type="GO" id="GO:0004497">
    <property type="term" value="F:monooxygenase activity"/>
    <property type="evidence" value="ECO:0007669"/>
    <property type="project" value="UniProtKB-KW"/>
</dbReference>
<dbReference type="GO" id="GO:0046872">
    <property type="term" value="F:metal ion binding"/>
    <property type="evidence" value="ECO:0007669"/>
    <property type="project" value="UniProtKB-KW"/>
</dbReference>
<evidence type="ECO:0000256" key="4">
    <source>
        <dbReference type="ARBA" id="ARBA00023004"/>
    </source>
</evidence>
<dbReference type="EMBL" id="QRDP01000004">
    <property type="protein sequence ID" value="RED16326.1"/>
    <property type="molecule type" value="Genomic_DNA"/>
</dbReference>
<keyword evidence="8" id="KW-1185">Reference proteome</keyword>
<evidence type="ECO:0000256" key="2">
    <source>
        <dbReference type="ARBA" id="ARBA00022723"/>
    </source>
</evidence>
<organism evidence="7 8">
    <name type="scientific">Parasphingopyxis lamellibrachiae</name>
    <dbReference type="NCBI Taxonomy" id="680125"/>
    <lineage>
        <taxon>Bacteria</taxon>
        <taxon>Pseudomonadati</taxon>
        <taxon>Pseudomonadota</taxon>
        <taxon>Alphaproteobacteria</taxon>
        <taxon>Sphingomonadales</taxon>
        <taxon>Sphingomonadaceae</taxon>
        <taxon>Parasphingopyxis</taxon>
    </lineage>
</organism>
<dbReference type="CDD" id="cd08878">
    <property type="entry name" value="RHO_alpha_C_DMO-like"/>
    <property type="match status" value="1"/>
</dbReference>
<evidence type="ECO:0000256" key="5">
    <source>
        <dbReference type="ARBA" id="ARBA00023014"/>
    </source>
</evidence>
<name>A0A3D9FGT4_9SPHN</name>
<proteinExistence type="predicted"/>
<keyword evidence="4" id="KW-0408">Iron</keyword>
<dbReference type="AlphaFoldDB" id="A0A3D9FGT4"/>
<accession>A0A3D9FGT4</accession>
<evidence type="ECO:0000313" key="7">
    <source>
        <dbReference type="EMBL" id="RED16326.1"/>
    </source>
</evidence>
<dbReference type="GO" id="GO:0051537">
    <property type="term" value="F:2 iron, 2 sulfur cluster binding"/>
    <property type="evidence" value="ECO:0007669"/>
    <property type="project" value="UniProtKB-KW"/>
</dbReference>
<keyword evidence="7" id="KW-0808">Transferase</keyword>
<dbReference type="Pfam" id="PF00355">
    <property type="entry name" value="Rieske"/>
    <property type="match status" value="1"/>
</dbReference>
<dbReference type="Pfam" id="PF19112">
    <property type="entry name" value="VanA_C"/>
    <property type="match status" value="1"/>
</dbReference>
<dbReference type="InterPro" id="IPR044043">
    <property type="entry name" value="VanA_C_cat"/>
</dbReference>
<dbReference type="GO" id="GO:0032259">
    <property type="term" value="P:methylation"/>
    <property type="evidence" value="ECO:0007669"/>
    <property type="project" value="UniProtKB-KW"/>
</dbReference>